<name>A0A137NXY9_CONC2</name>
<evidence type="ECO:0000313" key="2">
    <source>
        <dbReference type="Proteomes" id="UP000070444"/>
    </source>
</evidence>
<dbReference type="Proteomes" id="UP000070444">
    <property type="component" value="Unassembled WGS sequence"/>
</dbReference>
<accession>A0A137NXY9</accession>
<proteinExistence type="predicted"/>
<protein>
    <submittedName>
        <fullName evidence="1">Uncharacterized protein</fullName>
    </submittedName>
</protein>
<dbReference type="EMBL" id="KQ964616">
    <property type="protein sequence ID" value="KXN67740.1"/>
    <property type="molecule type" value="Genomic_DNA"/>
</dbReference>
<dbReference type="AlphaFoldDB" id="A0A137NXY9"/>
<evidence type="ECO:0000313" key="1">
    <source>
        <dbReference type="EMBL" id="KXN67740.1"/>
    </source>
</evidence>
<gene>
    <name evidence="1" type="ORF">CONCODRAFT_80020</name>
</gene>
<sequence>LKEFLVYLDQDELIDLSSVSIRLRNKLKSKIFKCLKLERYPLPADTIDEISDQLSALNLAEDGDRNNNNEVMTTDSTENINSQLGLLSLNDTENIKERLDIVQDAPIDSNEENSNVLTTDYIETKIQNFKKDLTQFNSYPTELNVFGYISYYYIEEMALHFNSVHHIDLTLISVPFDILTKLFNIFNSIRAFKFNNDQAHIDENLVLPCSLKKLNWEDNLIYTITDFEGDPIDFDYYSADQDTLNDEALELNPQSLPKLEHLTYNSFDFNSQVINQFLELNPQIKSIDCTYYGPLLSTLISLLNAFTIINKLKMEFYLCTPEDFPTFTFPTLRFGIIYKICVNCRNLTNLSTIYYMTNMGLFNNLLDNLPELKVLTLTNELNTNWELKLNNHNNLECLNLKNFKKSNINFNLFNEFNKLKVITFTVEGADFTKNEWTESYLSSFTKWKFIHFRDCIKCYKLT</sequence>
<organism evidence="1 2">
    <name type="scientific">Conidiobolus coronatus (strain ATCC 28846 / CBS 209.66 / NRRL 28638)</name>
    <name type="common">Delacroixia coronata</name>
    <dbReference type="NCBI Taxonomy" id="796925"/>
    <lineage>
        <taxon>Eukaryota</taxon>
        <taxon>Fungi</taxon>
        <taxon>Fungi incertae sedis</taxon>
        <taxon>Zoopagomycota</taxon>
        <taxon>Entomophthoromycotina</taxon>
        <taxon>Entomophthoromycetes</taxon>
        <taxon>Entomophthorales</taxon>
        <taxon>Ancylistaceae</taxon>
        <taxon>Conidiobolus</taxon>
    </lineage>
</organism>
<reference evidence="1 2" key="1">
    <citation type="journal article" date="2015" name="Genome Biol. Evol.">
        <title>Phylogenomic analyses indicate that early fungi evolved digesting cell walls of algal ancestors of land plants.</title>
        <authorList>
            <person name="Chang Y."/>
            <person name="Wang S."/>
            <person name="Sekimoto S."/>
            <person name="Aerts A.L."/>
            <person name="Choi C."/>
            <person name="Clum A."/>
            <person name="LaButti K.M."/>
            <person name="Lindquist E.A."/>
            <person name="Yee Ngan C."/>
            <person name="Ohm R.A."/>
            <person name="Salamov A.A."/>
            <person name="Grigoriev I.V."/>
            <person name="Spatafora J.W."/>
            <person name="Berbee M.L."/>
        </authorList>
    </citation>
    <scope>NUCLEOTIDE SEQUENCE [LARGE SCALE GENOMIC DNA]</scope>
    <source>
        <strain evidence="1 2">NRRL 28638</strain>
    </source>
</reference>
<feature type="non-terminal residue" evidence="1">
    <location>
        <position position="1"/>
    </location>
</feature>
<keyword evidence="2" id="KW-1185">Reference proteome</keyword>